<name>A0ABV0UBS6_9TELE</name>
<dbReference type="Proteomes" id="UP001482620">
    <property type="component" value="Unassembled WGS sequence"/>
</dbReference>
<evidence type="ECO:0000313" key="2">
    <source>
        <dbReference type="Proteomes" id="UP001482620"/>
    </source>
</evidence>
<dbReference type="EMBL" id="JAHRIQ010063505">
    <property type="protein sequence ID" value="MEQ2242186.1"/>
    <property type="molecule type" value="Genomic_DNA"/>
</dbReference>
<accession>A0ABV0UBS6</accession>
<protein>
    <submittedName>
        <fullName evidence="1">Uncharacterized protein</fullName>
    </submittedName>
</protein>
<reference evidence="1 2" key="1">
    <citation type="submission" date="2021-06" db="EMBL/GenBank/DDBJ databases">
        <authorList>
            <person name="Palmer J.M."/>
        </authorList>
    </citation>
    <scope>NUCLEOTIDE SEQUENCE [LARGE SCALE GENOMIC DNA]</scope>
    <source>
        <strain evidence="2">if_2019</strain>
        <tissue evidence="1">Muscle</tissue>
    </source>
</reference>
<keyword evidence="2" id="KW-1185">Reference proteome</keyword>
<evidence type="ECO:0000313" key="1">
    <source>
        <dbReference type="EMBL" id="MEQ2242186.1"/>
    </source>
</evidence>
<organism evidence="1 2">
    <name type="scientific">Ilyodon furcidens</name>
    <name type="common">goldbreast splitfin</name>
    <dbReference type="NCBI Taxonomy" id="33524"/>
    <lineage>
        <taxon>Eukaryota</taxon>
        <taxon>Metazoa</taxon>
        <taxon>Chordata</taxon>
        <taxon>Craniata</taxon>
        <taxon>Vertebrata</taxon>
        <taxon>Euteleostomi</taxon>
        <taxon>Actinopterygii</taxon>
        <taxon>Neopterygii</taxon>
        <taxon>Teleostei</taxon>
        <taxon>Neoteleostei</taxon>
        <taxon>Acanthomorphata</taxon>
        <taxon>Ovalentaria</taxon>
        <taxon>Atherinomorphae</taxon>
        <taxon>Cyprinodontiformes</taxon>
        <taxon>Goodeidae</taxon>
        <taxon>Ilyodon</taxon>
    </lineage>
</organism>
<proteinExistence type="predicted"/>
<comment type="caution">
    <text evidence="1">The sequence shown here is derived from an EMBL/GenBank/DDBJ whole genome shotgun (WGS) entry which is preliminary data.</text>
</comment>
<sequence length="127" mass="14095">MFQLAFLHPLSWEHCGAGHVFWLLQCFQHHPAFTAKLRRTYSILSHGNAGVDFRGVFSGLDILAALVQGPPSSCSLFKRCPLQSVFMDFTHYVYLLPPSTEKTFFTSTVKATQDVVFASVGLSGPQT</sequence>
<gene>
    <name evidence="1" type="ORF">ILYODFUR_033178</name>
</gene>